<proteinExistence type="predicted"/>
<feature type="region of interest" description="Disordered" evidence="1">
    <location>
        <begin position="29"/>
        <end position="53"/>
    </location>
</feature>
<feature type="region of interest" description="Disordered" evidence="1">
    <location>
        <begin position="108"/>
        <end position="139"/>
    </location>
</feature>
<dbReference type="Pfam" id="PF07228">
    <property type="entry name" value="SpoIIE"/>
    <property type="match status" value="1"/>
</dbReference>
<evidence type="ECO:0000313" key="4">
    <source>
        <dbReference type="Proteomes" id="UP001596035"/>
    </source>
</evidence>
<dbReference type="RefSeq" id="WP_344562297.1">
    <property type="nucleotide sequence ID" value="NZ_BAAATG010000023.1"/>
</dbReference>
<evidence type="ECO:0000256" key="1">
    <source>
        <dbReference type="SAM" id="MobiDB-lite"/>
    </source>
</evidence>
<evidence type="ECO:0000313" key="3">
    <source>
        <dbReference type="EMBL" id="MFC5241816.1"/>
    </source>
</evidence>
<accession>A0ABW0DSH9</accession>
<protein>
    <submittedName>
        <fullName evidence="3">SpoIIE family protein phosphatase</fullName>
    </submittedName>
</protein>
<sequence length="139" mass="15018">MRRQTSRSTAQGPRSFQLADCHLIGGHLEEAHCSPRPSSSRPTGTQATGKPNPVFPLHVDEALLHPDHTRALATGDMILMSTDGLVEHPRRSLDACLDELAALASAHNAPPLDDLCRLPADRHPSDGHDDLAVRPPPPR</sequence>
<reference evidence="4" key="1">
    <citation type="journal article" date="2019" name="Int. J. Syst. Evol. Microbiol.">
        <title>The Global Catalogue of Microorganisms (GCM) 10K type strain sequencing project: providing services to taxonomists for standard genome sequencing and annotation.</title>
        <authorList>
            <consortium name="The Broad Institute Genomics Platform"/>
            <consortium name="The Broad Institute Genome Sequencing Center for Infectious Disease"/>
            <person name="Wu L."/>
            <person name="Ma J."/>
        </authorList>
    </citation>
    <scope>NUCLEOTIDE SEQUENCE [LARGE SCALE GENOMIC DNA]</scope>
    <source>
        <strain evidence="4">CGMCC 4.7131</strain>
    </source>
</reference>
<keyword evidence="4" id="KW-1185">Reference proteome</keyword>
<feature type="compositionally biased region" description="Basic and acidic residues" evidence="1">
    <location>
        <begin position="114"/>
        <end position="132"/>
    </location>
</feature>
<evidence type="ECO:0000259" key="2">
    <source>
        <dbReference type="Pfam" id="PF07228"/>
    </source>
</evidence>
<feature type="domain" description="PPM-type phosphatase" evidence="2">
    <location>
        <begin position="17"/>
        <end position="133"/>
    </location>
</feature>
<comment type="caution">
    <text evidence="3">The sequence shown here is derived from an EMBL/GenBank/DDBJ whole genome shotgun (WGS) entry which is preliminary data.</text>
</comment>
<dbReference type="Gene3D" id="3.60.40.10">
    <property type="entry name" value="PPM-type phosphatase domain"/>
    <property type="match status" value="1"/>
</dbReference>
<gene>
    <name evidence="3" type="ORF">ACFPWV_18120</name>
</gene>
<dbReference type="Proteomes" id="UP001596035">
    <property type="component" value="Unassembled WGS sequence"/>
</dbReference>
<dbReference type="EMBL" id="JBHSKN010000016">
    <property type="protein sequence ID" value="MFC5241816.1"/>
    <property type="molecule type" value="Genomic_DNA"/>
</dbReference>
<dbReference type="InterPro" id="IPR036457">
    <property type="entry name" value="PPM-type-like_dom_sf"/>
</dbReference>
<dbReference type="InterPro" id="IPR001932">
    <property type="entry name" value="PPM-type_phosphatase-like_dom"/>
</dbReference>
<organism evidence="3 4">
    <name type="scientific">Streptomyces atrovirens</name>
    <dbReference type="NCBI Taxonomy" id="285556"/>
    <lineage>
        <taxon>Bacteria</taxon>
        <taxon>Bacillati</taxon>
        <taxon>Actinomycetota</taxon>
        <taxon>Actinomycetes</taxon>
        <taxon>Kitasatosporales</taxon>
        <taxon>Streptomycetaceae</taxon>
        <taxon>Streptomyces</taxon>
    </lineage>
</organism>
<name>A0ABW0DSH9_9ACTN</name>